<keyword evidence="4 7" id="KW-1133">Transmembrane helix</keyword>
<evidence type="ECO:0000256" key="2">
    <source>
        <dbReference type="ARBA" id="ARBA00022679"/>
    </source>
</evidence>
<dbReference type="InterPro" id="IPR001594">
    <property type="entry name" value="Palmitoyltrfase_DHHC"/>
</dbReference>
<reference evidence="9" key="2">
    <citation type="submission" date="2017-10" db="EMBL/GenBank/DDBJ databases">
        <title>Ladona fulva Genome sequencing and assembly.</title>
        <authorList>
            <person name="Murali S."/>
            <person name="Richards S."/>
            <person name="Bandaranaike D."/>
            <person name="Bellair M."/>
            <person name="Blankenburg K."/>
            <person name="Chao H."/>
            <person name="Dinh H."/>
            <person name="Doddapaneni H."/>
            <person name="Dugan-Rocha S."/>
            <person name="Elkadiri S."/>
            <person name="Gnanaolivu R."/>
            <person name="Hernandez B."/>
            <person name="Skinner E."/>
            <person name="Javaid M."/>
            <person name="Lee S."/>
            <person name="Li M."/>
            <person name="Ming W."/>
            <person name="Munidasa M."/>
            <person name="Muniz J."/>
            <person name="Nguyen L."/>
            <person name="Hughes D."/>
            <person name="Osuji N."/>
            <person name="Pu L.-L."/>
            <person name="Puazo M."/>
            <person name="Qu C."/>
            <person name="Quiroz J."/>
            <person name="Raj R."/>
            <person name="Weissenberger G."/>
            <person name="Xin Y."/>
            <person name="Zou X."/>
            <person name="Han Y."/>
            <person name="Worley K."/>
            <person name="Muzny D."/>
            <person name="Gibbs R."/>
        </authorList>
    </citation>
    <scope>NUCLEOTIDE SEQUENCE</scope>
    <source>
        <strain evidence="9">Sampled in the wild</strain>
    </source>
</reference>
<feature type="transmembrane region" description="Helical" evidence="7">
    <location>
        <begin position="12"/>
        <end position="34"/>
    </location>
</feature>
<comment type="caution">
    <text evidence="9">The sequence shown here is derived from an EMBL/GenBank/DDBJ whole genome shotgun (WGS) entry which is preliminary data.</text>
</comment>
<dbReference type="InterPro" id="IPR039859">
    <property type="entry name" value="PFA4/ZDH16/20/ERF2-like"/>
</dbReference>
<keyword evidence="2 7" id="KW-0808">Transferase</keyword>
<evidence type="ECO:0000259" key="8">
    <source>
        <dbReference type="Pfam" id="PF01529"/>
    </source>
</evidence>
<evidence type="ECO:0000256" key="5">
    <source>
        <dbReference type="ARBA" id="ARBA00023136"/>
    </source>
</evidence>
<evidence type="ECO:0000313" key="9">
    <source>
        <dbReference type="EMBL" id="KAG8231418.1"/>
    </source>
</evidence>
<comment type="similarity">
    <text evidence="7">Belongs to the DHHC palmitoyltransferase family.</text>
</comment>
<evidence type="ECO:0000256" key="7">
    <source>
        <dbReference type="RuleBase" id="RU079119"/>
    </source>
</evidence>
<dbReference type="Pfam" id="PF01529">
    <property type="entry name" value="DHHC"/>
    <property type="match status" value="1"/>
</dbReference>
<comment type="subcellular location">
    <subcellularLocation>
        <location evidence="1">Membrane</location>
        <topology evidence="1">Multi-pass membrane protein</topology>
    </subcellularLocation>
</comment>
<keyword evidence="6 7" id="KW-0012">Acyltransferase</keyword>
<feature type="domain" description="Palmitoyltransferase DHHC" evidence="8">
    <location>
        <begin position="95"/>
        <end position="222"/>
    </location>
</feature>
<comment type="catalytic activity">
    <reaction evidence="7">
        <text>L-cysteinyl-[protein] + hexadecanoyl-CoA = S-hexadecanoyl-L-cysteinyl-[protein] + CoA</text>
        <dbReference type="Rhea" id="RHEA:36683"/>
        <dbReference type="Rhea" id="RHEA-COMP:10131"/>
        <dbReference type="Rhea" id="RHEA-COMP:11032"/>
        <dbReference type="ChEBI" id="CHEBI:29950"/>
        <dbReference type="ChEBI" id="CHEBI:57287"/>
        <dbReference type="ChEBI" id="CHEBI:57379"/>
        <dbReference type="ChEBI" id="CHEBI:74151"/>
        <dbReference type="EC" id="2.3.1.225"/>
    </reaction>
</comment>
<dbReference type="GO" id="GO:0016020">
    <property type="term" value="C:membrane"/>
    <property type="evidence" value="ECO:0007669"/>
    <property type="project" value="UniProtKB-SubCell"/>
</dbReference>
<gene>
    <name evidence="9" type="ORF">J437_LFUL012428</name>
</gene>
<evidence type="ECO:0000256" key="1">
    <source>
        <dbReference type="ARBA" id="ARBA00004141"/>
    </source>
</evidence>
<dbReference type="Proteomes" id="UP000792457">
    <property type="component" value="Unassembled WGS sequence"/>
</dbReference>
<evidence type="ECO:0000256" key="3">
    <source>
        <dbReference type="ARBA" id="ARBA00022692"/>
    </source>
</evidence>
<dbReference type="OrthoDB" id="331948at2759"/>
<dbReference type="AlphaFoldDB" id="A0A8K0KFJ9"/>
<keyword evidence="5 7" id="KW-0472">Membrane</keyword>
<keyword evidence="10" id="KW-1185">Reference proteome</keyword>
<keyword evidence="3 7" id="KW-0812">Transmembrane</keyword>
<feature type="transmembrane region" description="Helical" evidence="7">
    <location>
        <begin position="146"/>
        <end position="166"/>
    </location>
</feature>
<evidence type="ECO:0000256" key="4">
    <source>
        <dbReference type="ARBA" id="ARBA00022989"/>
    </source>
</evidence>
<organism evidence="9 10">
    <name type="scientific">Ladona fulva</name>
    <name type="common">Scarce chaser dragonfly</name>
    <name type="synonym">Libellula fulva</name>
    <dbReference type="NCBI Taxonomy" id="123851"/>
    <lineage>
        <taxon>Eukaryota</taxon>
        <taxon>Metazoa</taxon>
        <taxon>Ecdysozoa</taxon>
        <taxon>Arthropoda</taxon>
        <taxon>Hexapoda</taxon>
        <taxon>Insecta</taxon>
        <taxon>Pterygota</taxon>
        <taxon>Palaeoptera</taxon>
        <taxon>Odonata</taxon>
        <taxon>Epiprocta</taxon>
        <taxon>Anisoptera</taxon>
        <taxon>Libelluloidea</taxon>
        <taxon>Libellulidae</taxon>
        <taxon>Ladona</taxon>
    </lineage>
</organism>
<proteinExistence type="inferred from homology"/>
<dbReference type="EMBL" id="KZ308555">
    <property type="protein sequence ID" value="KAG8231418.1"/>
    <property type="molecule type" value="Genomic_DNA"/>
</dbReference>
<sequence length="285" mass="32180">MPVCIKDPCGVLCILLTYVAVFYADYVIIQWVVLQTMHNSLWGPFNVVLFNTIIFLLGMAHLKAVCSDPGIVPLPESRLDFSDIHTGSQVSLQHEDWTVCTRCETYRPPRAHHCRICNRCIRRMDHHCPWINNCVGEQNQKYFIQFLIYVGVLSCYAILLVATSWLGECPSCSEEVMVKQTRILHSVILVLESTLFGMFVGAILADQVQAILTDETGVEQVQAMRLKGLKAEPKRPNRPRYTLMAEVCGRSHPLLWLLPCIPPPSNNRHASSMSPSGASLHQYEV</sequence>
<feature type="transmembrane region" description="Helical" evidence="7">
    <location>
        <begin position="40"/>
        <end position="60"/>
    </location>
</feature>
<comment type="domain">
    <text evidence="7">The DHHC domain is required for palmitoyltransferase activity.</text>
</comment>
<dbReference type="EC" id="2.3.1.225" evidence="7"/>
<reference evidence="9" key="1">
    <citation type="submission" date="2013-04" db="EMBL/GenBank/DDBJ databases">
        <authorList>
            <person name="Qu J."/>
            <person name="Murali S.C."/>
            <person name="Bandaranaike D."/>
            <person name="Bellair M."/>
            <person name="Blankenburg K."/>
            <person name="Chao H."/>
            <person name="Dinh H."/>
            <person name="Doddapaneni H."/>
            <person name="Downs B."/>
            <person name="Dugan-Rocha S."/>
            <person name="Elkadiri S."/>
            <person name="Gnanaolivu R.D."/>
            <person name="Hernandez B."/>
            <person name="Javaid M."/>
            <person name="Jayaseelan J.C."/>
            <person name="Lee S."/>
            <person name="Li M."/>
            <person name="Ming W."/>
            <person name="Munidasa M."/>
            <person name="Muniz J."/>
            <person name="Nguyen L."/>
            <person name="Ongeri F."/>
            <person name="Osuji N."/>
            <person name="Pu L.-L."/>
            <person name="Puazo M."/>
            <person name="Qu C."/>
            <person name="Quiroz J."/>
            <person name="Raj R."/>
            <person name="Weissenberger G."/>
            <person name="Xin Y."/>
            <person name="Zou X."/>
            <person name="Han Y."/>
            <person name="Richards S."/>
            <person name="Worley K."/>
            <person name="Muzny D."/>
            <person name="Gibbs R."/>
        </authorList>
    </citation>
    <scope>NUCLEOTIDE SEQUENCE</scope>
    <source>
        <strain evidence="9">Sampled in the wild</strain>
    </source>
</reference>
<dbReference type="GO" id="GO:0019706">
    <property type="term" value="F:protein-cysteine S-palmitoyltransferase activity"/>
    <property type="evidence" value="ECO:0007669"/>
    <property type="project" value="UniProtKB-EC"/>
</dbReference>
<feature type="transmembrane region" description="Helical" evidence="7">
    <location>
        <begin position="186"/>
        <end position="205"/>
    </location>
</feature>
<dbReference type="PANTHER" id="PTHR12246">
    <property type="entry name" value="PALMITOYLTRANSFERASE ZDHHC16"/>
    <property type="match status" value="1"/>
</dbReference>
<protein>
    <recommendedName>
        <fullName evidence="7">Palmitoyltransferase</fullName>
        <ecNumber evidence="7">2.3.1.225</ecNumber>
    </recommendedName>
</protein>
<accession>A0A8K0KFJ9</accession>
<evidence type="ECO:0000313" key="10">
    <source>
        <dbReference type="Proteomes" id="UP000792457"/>
    </source>
</evidence>
<evidence type="ECO:0000256" key="6">
    <source>
        <dbReference type="ARBA" id="ARBA00023315"/>
    </source>
</evidence>
<name>A0A8K0KFJ9_LADFU</name>
<dbReference type="PROSITE" id="PS50216">
    <property type="entry name" value="DHHC"/>
    <property type="match status" value="1"/>
</dbReference>